<dbReference type="InterPro" id="IPR052560">
    <property type="entry name" value="RdDP_mobile_element"/>
</dbReference>
<dbReference type="CDD" id="cd01650">
    <property type="entry name" value="RT_nLTR_like"/>
    <property type="match status" value="1"/>
</dbReference>
<dbReference type="OrthoDB" id="6614157at2759"/>
<name>A0A4C1TQQ8_EUMVA</name>
<accession>A0A4C1TQQ8</accession>
<evidence type="ECO:0000313" key="2">
    <source>
        <dbReference type="EMBL" id="GBP16309.1"/>
    </source>
</evidence>
<dbReference type="STRING" id="151549.A0A4C1TQQ8"/>
<reference evidence="2 3" key="1">
    <citation type="journal article" date="2019" name="Commun. Biol.">
        <title>The bagworm genome reveals a unique fibroin gene that provides high tensile strength.</title>
        <authorList>
            <person name="Kono N."/>
            <person name="Nakamura H."/>
            <person name="Ohtoshi R."/>
            <person name="Tomita M."/>
            <person name="Numata K."/>
            <person name="Arakawa K."/>
        </authorList>
    </citation>
    <scope>NUCLEOTIDE SEQUENCE [LARGE SCALE GENOMIC DNA]</scope>
</reference>
<protein>
    <submittedName>
        <fullName evidence="2">Probable RNA-directed DNA polymerase from transposon X-element</fullName>
    </submittedName>
</protein>
<dbReference type="Pfam" id="PF00078">
    <property type="entry name" value="RVT_1"/>
    <property type="match status" value="1"/>
</dbReference>
<dbReference type="Proteomes" id="UP000299102">
    <property type="component" value="Unassembled WGS sequence"/>
</dbReference>
<dbReference type="PANTHER" id="PTHR36688:SF1">
    <property type="entry name" value="ENDONUCLEASE_EXONUCLEASE_PHOSPHATASE DOMAIN-CONTAINING PROTEIN"/>
    <property type="match status" value="1"/>
</dbReference>
<evidence type="ECO:0000259" key="1">
    <source>
        <dbReference type="Pfam" id="PF00078"/>
    </source>
</evidence>
<dbReference type="GO" id="GO:0003964">
    <property type="term" value="F:RNA-directed DNA polymerase activity"/>
    <property type="evidence" value="ECO:0007669"/>
    <property type="project" value="UniProtKB-KW"/>
</dbReference>
<gene>
    <name evidence="2" type="ORF">EVAR_93677_1</name>
</gene>
<organism evidence="2 3">
    <name type="scientific">Eumeta variegata</name>
    <name type="common">Bagworm moth</name>
    <name type="synonym">Eumeta japonica</name>
    <dbReference type="NCBI Taxonomy" id="151549"/>
    <lineage>
        <taxon>Eukaryota</taxon>
        <taxon>Metazoa</taxon>
        <taxon>Ecdysozoa</taxon>
        <taxon>Arthropoda</taxon>
        <taxon>Hexapoda</taxon>
        <taxon>Insecta</taxon>
        <taxon>Pterygota</taxon>
        <taxon>Neoptera</taxon>
        <taxon>Endopterygota</taxon>
        <taxon>Lepidoptera</taxon>
        <taxon>Glossata</taxon>
        <taxon>Ditrysia</taxon>
        <taxon>Tineoidea</taxon>
        <taxon>Psychidae</taxon>
        <taxon>Oiketicinae</taxon>
        <taxon>Eumeta</taxon>
    </lineage>
</organism>
<evidence type="ECO:0000313" key="3">
    <source>
        <dbReference type="Proteomes" id="UP000299102"/>
    </source>
</evidence>
<proteinExistence type="predicted"/>
<comment type="caution">
    <text evidence="2">The sequence shown here is derived from an EMBL/GenBank/DDBJ whole genome shotgun (WGS) entry which is preliminary data.</text>
</comment>
<sequence>MDERSLPSPMIMSSLSSRLLPQHISQLTSVVKQWQRKVPENSDRWILPADVRELIRVKNAALRRANAYPTLEYRSRAQALQRNVKARAWKEGAIIGIPKPRKFRDLPTNYRPISLLSDLGKLFEKVFKTRLGDHLLGNGLIINEQFGFRPNHSCLQQALRLVEHISEGFKCKRKTAAVFFDVAKAFDKEWRAILLLTYAGLINVQTPPIISPRSSCFNHPLIPNEQTLLHPQFSSNSLLASSPPRPQKTTDELTRWFQTWRIEVNPEKSAAIFFNYSKIKKKEVVPYNSPTFPIYNSPIPWHHKYKYLGITLDKHLHFKDHIKRVRKNAQLHLSRLSSMIGKRAK</sequence>
<dbReference type="InterPro" id="IPR000477">
    <property type="entry name" value="RT_dom"/>
</dbReference>
<dbReference type="EMBL" id="BGZK01000078">
    <property type="protein sequence ID" value="GBP16309.1"/>
    <property type="molecule type" value="Genomic_DNA"/>
</dbReference>
<keyword evidence="2" id="KW-0695">RNA-directed DNA polymerase</keyword>
<dbReference type="PANTHER" id="PTHR36688">
    <property type="entry name" value="ENDO/EXONUCLEASE/PHOSPHATASE DOMAIN-CONTAINING PROTEIN"/>
    <property type="match status" value="1"/>
</dbReference>
<keyword evidence="2" id="KW-0808">Transferase</keyword>
<keyword evidence="2" id="KW-0548">Nucleotidyltransferase</keyword>
<feature type="domain" description="Reverse transcriptase" evidence="1">
    <location>
        <begin position="97"/>
        <end position="193"/>
    </location>
</feature>
<keyword evidence="3" id="KW-1185">Reference proteome</keyword>
<dbReference type="AlphaFoldDB" id="A0A4C1TQQ8"/>